<dbReference type="Proteomes" id="UP001432027">
    <property type="component" value="Unassembled WGS sequence"/>
</dbReference>
<accession>A0AAV5S859</accession>
<reference evidence="1" key="1">
    <citation type="submission" date="2023-10" db="EMBL/GenBank/DDBJ databases">
        <title>Genome assembly of Pristionchus species.</title>
        <authorList>
            <person name="Yoshida K."/>
            <person name="Sommer R.J."/>
        </authorList>
    </citation>
    <scope>NUCLEOTIDE SEQUENCE</scope>
    <source>
        <strain evidence="1">RS0144</strain>
    </source>
</reference>
<organism evidence="1 2">
    <name type="scientific">Pristionchus entomophagus</name>
    <dbReference type="NCBI Taxonomy" id="358040"/>
    <lineage>
        <taxon>Eukaryota</taxon>
        <taxon>Metazoa</taxon>
        <taxon>Ecdysozoa</taxon>
        <taxon>Nematoda</taxon>
        <taxon>Chromadorea</taxon>
        <taxon>Rhabditida</taxon>
        <taxon>Rhabditina</taxon>
        <taxon>Diplogasteromorpha</taxon>
        <taxon>Diplogasteroidea</taxon>
        <taxon>Neodiplogasteridae</taxon>
        <taxon>Pristionchus</taxon>
    </lineage>
</organism>
<dbReference type="EMBL" id="BTSX01000001">
    <property type="protein sequence ID" value="GMS78858.1"/>
    <property type="molecule type" value="Genomic_DNA"/>
</dbReference>
<keyword evidence="2" id="KW-1185">Reference proteome</keyword>
<evidence type="ECO:0000313" key="1">
    <source>
        <dbReference type="EMBL" id="GMS78858.1"/>
    </source>
</evidence>
<comment type="caution">
    <text evidence="1">The sequence shown here is derived from an EMBL/GenBank/DDBJ whole genome shotgun (WGS) entry which is preliminary data.</text>
</comment>
<name>A0AAV5S859_9BILA</name>
<dbReference type="AlphaFoldDB" id="A0AAV5S859"/>
<proteinExistence type="predicted"/>
<sequence>MYEGEFRKEPTIMKMNRMGTARELMHRRLTKILMIEQFYDLGIKDNFSCLPTLCLLSVFKNLTRC</sequence>
<evidence type="ECO:0000313" key="2">
    <source>
        <dbReference type="Proteomes" id="UP001432027"/>
    </source>
</evidence>
<protein>
    <submittedName>
        <fullName evidence="1">Uncharacterized protein</fullName>
    </submittedName>
</protein>
<gene>
    <name evidence="1" type="ORF">PENTCL1PPCAC_1033</name>
</gene>